<protein>
    <submittedName>
        <fullName evidence="1">16178_t:CDS:1</fullName>
    </submittedName>
</protein>
<organism evidence="1 2">
    <name type="scientific">Dentiscutata heterogama</name>
    <dbReference type="NCBI Taxonomy" id="1316150"/>
    <lineage>
        <taxon>Eukaryota</taxon>
        <taxon>Fungi</taxon>
        <taxon>Fungi incertae sedis</taxon>
        <taxon>Mucoromycota</taxon>
        <taxon>Glomeromycotina</taxon>
        <taxon>Glomeromycetes</taxon>
        <taxon>Diversisporales</taxon>
        <taxon>Gigasporaceae</taxon>
        <taxon>Dentiscutata</taxon>
    </lineage>
</organism>
<evidence type="ECO:0000313" key="1">
    <source>
        <dbReference type="EMBL" id="CAG8652284.1"/>
    </source>
</evidence>
<name>A0ACA9NHY8_9GLOM</name>
<comment type="caution">
    <text evidence="1">The sequence shown here is derived from an EMBL/GenBank/DDBJ whole genome shotgun (WGS) entry which is preliminary data.</text>
</comment>
<dbReference type="Proteomes" id="UP000789702">
    <property type="component" value="Unassembled WGS sequence"/>
</dbReference>
<sequence length="426" mass="49985">MNNFICEIVLSVHENDKINVDGFFMVKDKSRNNAFYWYCERRDELSCNSYVVTRLVNGQHYLRSAKEYNHSTQASRVEVVKMIARIKDQVQLTREKLAQVLQTVITDKLFSLEALIIPDHMKRTLSGLDFLIHNSIVERNGFLIFTTIDNIRHLNRLIFWIMDGTFWTCEIQIFWLKNCNMPLHFCCNYNTLYARDQGVEISKSGMEVPAAAINSVQLEFDFVQSKGCHFHFSQCIYRKVQAYGLASRYSMEKDFSLLIRSFSALAFLPPSEIPAAYEELKTHIPAKARHIIRWFEETFIYSRVRHMHRSGNISRLDPLFSSTFWSVFNNIKIAYPRTQNSVEGWHRRWDVLVGCAHMGIFKILKEIQKEQNRVELDIEAILRGALRPPQRRHTIEHEQHIQTVFNDCGNRSIIEYLHGIAYNLAF</sequence>
<gene>
    <name evidence="1" type="ORF">DHETER_LOCUS9357</name>
</gene>
<accession>A0ACA9NHY8</accession>
<keyword evidence="2" id="KW-1185">Reference proteome</keyword>
<reference evidence="1" key="1">
    <citation type="submission" date="2021-06" db="EMBL/GenBank/DDBJ databases">
        <authorList>
            <person name="Kallberg Y."/>
            <person name="Tangrot J."/>
            <person name="Rosling A."/>
        </authorList>
    </citation>
    <scope>NUCLEOTIDE SEQUENCE</scope>
    <source>
        <strain evidence="1">IL203A</strain>
    </source>
</reference>
<evidence type="ECO:0000313" key="2">
    <source>
        <dbReference type="Proteomes" id="UP000789702"/>
    </source>
</evidence>
<dbReference type="EMBL" id="CAJVPU010016305">
    <property type="protein sequence ID" value="CAG8652284.1"/>
    <property type="molecule type" value="Genomic_DNA"/>
</dbReference>
<proteinExistence type="predicted"/>